<dbReference type="EMBL" id="JANCLU010000009">
    <property type="protein sequence ID" value="MCP8939011.1"/>
    <property type="molecule type" value="Genomic_DNA"/>
</dbReference>
<proteinExistence type="predicted"/>
<evidence type="ECO:0000313" key="2">
    <source>
        <dbReference type="EMBL" id="MCP8939011.1"/>
    </source>
</evidence>
<accession>A0ABT1LD43</accession>
<dbReference type="RefSeq" id="WP_254741700.1">
    <property type="nucleotide sequence ID" value="NZ_JANCLU010000009.1"/>
</dbReference>
<name>A0ABT1LD43_9HYPH</name>
<dbReference type="Proteomes" id="UP001205890">
    <property type="component" value="Unassembled WGS sequence"/>
</dbReference>
<keyword evidence="3" id="KW-1185">Reference proteome</keyword>
<evidence type="ECO:0008006" key="4">
    <source>
        <dbReference type="Google" id="ProtNLM"/>
    </source>
</evidence>
<keyword evidence="1" id="KW-0732">Signal</keyword>
<gene>
    <name evidence="2" type="ORF">NK718_10830</name>
</gene>
<organism evidence="2 3">
    <name type="scientific">Alsobacter ponti</name>
    <dbReference type="NCBI Taxonomy" id="2962936"/>
    <lineage>
        <taxon>Bacteria</taxon>
        <taxon>Pseudomonadati</taxon>
        <taxon>Pseudomonadota</taxon>
        <taxon>Alphaproteobacteria</taxon>
        <taxon>Hyphomicrobiales</taxon>
        <taxon>Alsobacteraceae</taxon>
        <taxon>Alsobacter</taxon>
    </lineage>
</organism>
<evidence type="ECO:0000256" key="1">
    <source>
        <dbReference type="SAM" id="SignalP"/>
    </source>
</evidence>
<reference evidence="2 3" key="1">
    <citation type="submission" date="2022-07" db="EMBL/GenBank/DDBJ databases">
        <authorList>
            <person name="Li W.-J."/>
            <person name="Deng Q.-Q."/>
        </authorList>
    </citation>
    <scope>NUCLEOTIDE SEQUENCE [LARGE SCALE GENOMIC DNA]</scope>
    <source>
        <strain evidence="2 3">SYSU M60028</strain>
    </source>
</reference>
<feature type="signal peptide" evidence="1">
    <location>
        <begin position="1"/>
        <end position="22"/>
    </location>
</feature>
<comment type="caution">
    <text evidence="2">The sequence shown here is derived from an EMBL/GenBank/DDBJ whole genome shotgun (WGS) entry which is preliminary data.</text>
</comment>
<protein>
    <recommendedName>
        <fullName evidence="4">PsiF repeat-containing protein</fullName>
    </recommendedName>
</protein>
<feature type="chain" id="PRO_5047135895" description="PsiF repeat-containing protein" evidence="1">
    <location>
        <begin position="23"/>
        <end position="99"/>
    </location>
</feature>
<evidence type="ECO:0000313" key="3">
    <source>
        <dbReference type="Proteomes" id="UP001205890"/>
    </source>
</evidence>
<sequence length="99" mass="10044">MRSMTGVVVAVLGLFAATVAHAATTAAGKPLAREARKACSEQVKAKGLKGKEASAARAACFAEQRPDLAARSACRKEAKAKGLAKPEAAAFVKSCAAKS</sequence>